<feature type="transmembrane region" description="Helical" evidence="1">
    <location>
        <begin position="201"/>
        <end position="222"/>
    </location>
</feature>
<accession>A0A179FQG1</accession>
<dbReference type="AlphaFoldDB" id="A0A179FQG1"/>
<reference evidence="2 3" key="1">
    <citation type="journal article" date="2016" name="PLoS Pathog.">
        <title>Biosynthesis of antibiotic leucinostatins in bio-control fungus Purpureocillium lilacinum and their inhibition on phytophthora revealed by genome mining.</title>
        <authorList>
            <person name="Wang G."/>
            <person name="Liu Z."/>
            <person name="Lin R."/>
            <person name="Li E."/>
            <person name="Mao Z."/>
            <person name="Ling J."/>
            <person name="Yang Y."/>
            <person name="Yin W.B."/>
            <person name="Xie B."/>
        </authorList>
    </citation>
    <scope>NUCLEOTIDE SEQUENCE [LARGE SCALE GENOMIC DNA]</scope>
    <source>
        <strain evidence="2">170</strain>
    </source>
</reference>
<evidence type="ECO:0000313" key="3">
    <source>
        <dbReference type="Proteomes" id="UP000078397"/>
    </source>
</evidence>
<dbReference type="RefSeq" id="XP_018144457.1">
    <property type="nucleotide sequence ID" value="XM_018283406.1"/>
</dbReference>
<dbReference type="Gene3D" id="3.40.720.10">
    <property type="entry name" value="Alkaline Phosphatase, subunit A"/>
    <property type="match status" value="1"/>
</dbReference>
<dbReference type="KEGG" id="pchm:VFPPC_03979"/>
<evidence type="ECO:0000256" key="1">
    <source>
        <dbReference type="SAM" id="Phobius"/>
    </source>
</evidence>
<protein>
    <submittedName>
        <fullName evidence="2">Sulfatase domain-containing protein</fullName>
    </submittedName>
</protein>
<name>A0A179FQG1_METCM</name>
<dbReference type="Pfam" id="PF02995">
    <property type="entry name" value="DUF229"/>
    <property type="match status" value="1"/>
</dbReference>
<feature type="transmembrane region" description="Helical" evidence="1">
    <location>
        <begin position="80"/>
        <end position="104"/>
    </location>
</feature>
<keyword evidence="1" id="KW-1133">Transmembrane helix</keyword>
<feature type="transmembrane region" description="Helical" evidence="1">
    <location>
        <begin position="173"/>
        <end position="195"/>
    </location>
</feature>
<proteinExistence type="predicted"/>
<feature type="transmembrane region" description="Helical" evidence="1">
    <location>
        <begin position="116"/>
        <end position="137"/>
    </location>
</feature>
<dbReference type="GeneID" id="28847400"/>
<keyword evidence="1" id="KW-0812">Transmembrane</keyword>
<organism evidence="2 3">
    <name type="scientific">Pochonia chlamydosporia 170</name>
    <dbReference type="NCBI Taxonomy" id="1380566"/>
    <lineage>
        <taxon>Eukaryota</taxon>
        <taxon>Fungi</taxon>
        <taxon>Dikarya</taxon>
        <taxon>Ascomycota</taxon>
        <taxon>Pezizomycotina</taxon>
        <taxon>Sordariomycetes</taxon>
        <taxon>Hypocreomycetidae</taxon>
        <taxon>Hypocreales</taxon>
        <taxon>Clavicipitaceae</taxon>
        <taxon>Pochonia</taxon>
    </lineage>
</organism>
<dbReference type="InterPro" id="IPR017850">
    <property type="entry name" value="Alkaline_phosphatase_core_sf"/>
</dbReference>
<dbReference type="EMBL" id="LSBJ02000003">
    <property type="protein sequence ID" value="OAQ67607.1"/>
    <property type="molecule type" value="Genomic_DNA"/>
</dbReference>
<dbReference type="PANTHER" id="PTHR10974">
    <property type="entry name" value="FI08016P-RELATED"/>
    <property type="match status" value="1"/>
</dbReference>
<keyword evidence="1" id="KW-0472">Membrane</keyword>
<evidence type="ECO:0000313" key="2">
    <source>
        <dbReference type="EMBL" id="OAQ67607.1"/>
    </source>
</evidence>
<comment type="caution">
    <text evidence="2">The sequence shown here is derived from an EMBL/GenBank/DDBJ whole genome shotgun (WGS) entry which is preliminary data.</text>
</comment>
<gene>
    <name evidence="2" type="ORF">VFPPC_03979</name>
</gene>
<keyword evidence="3" id="KW-1185">Reference proteome</keyword>
<dbReference type="PANTHER" id="PTHR10974:SF1">
    <property type="entry name" value="FI08016P-RELATED"/>
    <property type="match status" value="1"/>
</dbReference>
<dbReference type="STRING" id="1380566.A0A179FQG1"/>
<dbReference type="Proteomes" id="UP000078397">
    <property type="component" value="Unassembled WGS sequence"/>
</dbReference>
<sequence length="704" mass="80018">MAPANPDITITYVQVPVPLPQSASTTNLRSCKLRRKRSLGTDGRRQRDEKSDHIQLQLEKAHRQLHFHRNGSRVPGSKCFYRSVGVLSLCAGSAHFYLLSLVGGDLEWIKQNMGKIGTLLVLSALLYTAAITLVYTLKFPTSWRMALGITLVLELALLRNADQGMSFDRHGGYNMLIFFAIGVPLNLVVLGIVLLYRSTSYFWHILASIMTSLLLYAGTTLLHQKAQWGEGLLGRSYQADAVACRIPEPNWPFVDLLPSGAQNFWTGRQSCPSTSTKFDAQLTQDDGLLTINGCPQGLPTSYDVLPDTRSWSALEKQRYMMNRLMVQRTVRQNYTGPVRLDRQSTETVIARCGDEEKLLLRIGRTLPPLQRSTQQVEMQRPNVLLLYFDAVSRRHFQRRLRRTSRFIEELHQPGQRQVYQFFRSHAVGFNTDDNSRGLYTGTTNRSQIDPVWQQFRDNGYVVARTDTSCEDWSSWYQGRNTSMTALDHEMLGPACLPPYYALEGHPYGNFNGPYSLKRRCAYGDYVHSWNFDFARRFLDVYPDRPWLLSVNFIEGHEGSGEVLATVDHQLHAFVAELRDKGTLNNTVVFFYADHGLHMGLNYLFTQNGRIEHQNPMLLMMLPSYVASRLPARDGRDGLLANEQALVTPFNTHATLRVLAGLKQWPPSPSPNVVSPYWDMSLFEPQPRNLTCASVGIEEEYCQCK</sequence>
<feature type="transmembrane region" description="Helical" evidence="1">
    <location>
        <begin position="143"/>
        <end position="161"/>
    </location>
</feature>
<dbReference type="OrthoDB" id="5410197at2759"/>
<dbReference type="InterPro" id="IPR004245">
    <property type="entry name" value="DUF229"/>
</dbReference>
<dbReference type="SUPFAM" id="SSF53649">
    <property type="entry name" value="Alkaline phosphatase-like"/>
    <property type="match status" value="1"/>
</dbReference>